<reference evidence="2 3" key="1">
    <citation type="submission" date="2024-11" db="EMBL/GenBank/DDBJ databases">
        <title>Adaptive evolution of stress response genes in parasites aligns with host niche diversity.</title>
        <authorList>
            <person name="Hahn C."/>
            <person name="Resl P."/>
        </authorList>
    </citation>
    <scope>NUCLEOTIDE SEQUENCE [LARGE SCALE GENOMIC DNA]</scope>
    <source>
        <strain evidence="2">EGGRZ-B1_66</strain>
        <tissue evidence="2">Body</tissue>
    </source>
</reference>
<evidence type="ECO:0000313" key="2">
    <source>
        <dbReference type="EMBL" id="KAL3308655.1"/>
    </source>
</evidence>
<dbReference type="Proteomes" id="UP001626550">
    <property type="component" value="Unassembled WGS sequence"/>
</dbReference>
<dbReference type="AlphaFoldDB" id="A0ABD2PMC9"/>
<feature type="compositionally biased region" description="Basic residues" evidence="1">
    <location>
        <begin position="168"/>
        <end position="177"/>
    </location>
</feature>
<organism evidence="2 3">
    <name type="scientific">Cichlidogyrus casuarinus</name>
    <dbReference type="NCBI Taxonomy" id="1844966"/>
    <lineage>
        <taxon>Eukaryota</taxon>
        <taxon>Metazoa</taxon>
        <taxon>Spiralia</taxon>
        <taxon>Lophotrochozoa</taxon>
        <taxon>Platyhelminthes</taxon>
        <taxon>Monogenea</taxon>
        <taxon>Monopisthocotylea</taxon>
        <taxon>Dactylogyridea</taxon>
        <taxon>Ancyrocephalidae</taxon>
        <taxon>Cichlidogyrus</taxon>
    </lineage>
</organism>
<comment type="caution">
    <text evidence="2">The sequence shown here is derived from an EMBL/GenBank/DDBJ whole genome shotgun (WGS) entry which is preliminary data.</text>
</comment>
<feature type="region of interest" description="Disordered" evidence="1">
    <location>
        <begin position="1"/>
        <end position="70"/>
    </location>
</feature>
<feature type="compositionally biased region" description="Basic and acidic residues" evidence="1">
    <location>
        <begin position="17"/>
        <end position="26"/>
    </location>
</feature>
<feature type="region of interest" description="Disordered" evidence="1">
    <location>
        <begin position="378"/>
        <end position="402"/>
    </location>
</feature>
<keyword evidence="3" id="KW-1185">Reference proteome</keyword>
<name>A0ABD2PMC9_9PLAT</name>
<feature type="region of interest" description="Disordered" evidence="1">
    <location>
        <begin position="158"/>
        <end position="196"/>
    </location>
</feature>
<feature type="compositionally biased region" description="Basic and acidic residues" evidence="1">
    <location>
        <begin position="57"/>
        <end position="70"/>
    </location>
</feature>
<dbReference type="EMBL" id="JBJKFK010004901">
    <property type="protein sequence ID" value="KAL3308655.1"/>
    <property type="molecule type" value="Genomic_DNA"/>
</dbReference>
<sequence>MEKQEASEVVVEEPEDSEMKMDKPEALEVVVEELEASEVRMEKPEASEVVVEEPEDSEMKMEEPEASKVVKVEKPEATAVVVEEPEASKVKVEKPEATAVVVEEPEASKVKVEKPEATAVVVEEPEASKETTREFLENMERDSESEIELWEDTDLNEAPQALTQVGSSKKRKARPARGWRSNPVQSGMRGGASQTASGLKRWKKGNKFSANYGTAGKILEQSGSGLKDGYKYVVLTAKADWQMGEAVDGISKDNYGNSYRYGDDGYYYYDMYEGGKKLCSYRLINYNGRWYIAMEHKYYSSLNNRGWVLFWKQASSVTGLGTAGIKSSKRGQVTSTHQARTKLGARSHTWFGGGSHHGGTLGGQTKSGGGMSQLHSNSGKYAGSATGGTSHGRVFGHKSGGM</sequence>
<feature type="compositionally biased region" description="Basic and acidic residues" evidence="1">
    <location>
        <begin position="37"/>
        <end position="46"/>
    </location>
</feature>
<protein>
    <submittedName>
        <fullName evidence="2">Uncharacterized protein</fullName>
    </submittedName>
</protein>
<evidence type="ECO:0000256" key="1">
    <source>
        <dbReference type="SAM" id="MobiDB-lite"/>
    </source>
</evidence>
<gene>
    <name evidence="2" type="ORF">Ciccas_012808</name>
</gene>
<accession>A0ABD2PMC9</accession>
<evidence type="ECO:0000313" key="3">
    <source>
        <dbReference type="Proteomes" id="UP001626550"/>
    </source>
</evidence>
<feature type="compositionally biased region" description="Basic and acidic residues" evidence="1">
    <location>
        <begin position="106"/>
        <end position="116"/>
    </location>
</feature>
<proteinExistence type="predicted"/>
<feature type="region of interest" description="Disordered" evidence="1">
    <location>
        <begin position="105"/>
        <end position="133"/>
    </location>
</feature>